<dbReference type="InterPro" id="IPR035901">
    <property type="entry name" value="GIY-YIG_endonuc_sf"/>
</dbReference>
<sequence length="123" mass="14342">MENWTLTWTRLTSLNEETINAIESGLPGVYRLSYKSLQDGSYYVFYVGRAEDLKQRLLAHLSPTEENVCIKNYLEQFDCYFRYAIVENEKVRGAAEKQMFKQYQPVCNISEPDGPEDIQVNLD</sequence>
<protein>
    <recommendedName>
        <fullName evidence="1">GIY-YIG domain-containing protein</fullName>
    </recommendedName>
</protein>
<name>A0A1F7GCJ8_9BACT</name>
<dbReference type="SUPFAM" id="SSF82771">
    <property type="entry name" value="GIY-YIG endonuclease"/>
    <property type="match status" value="1"/>
</dbReference>
<gene>
    <name evidence="2" type="ORF">A2774_03145</name>
</gene>
<dbReference type="Gene3D" id="3.40.1440.10">
    <property type="entry name" value="GIY-YIG endonuclease"/>
    <property type="match status" value="1"/>
</dbReference>
<evidence type="ECO:0000313" key="3">
    <source>
        <dbReference type="Proteomes" id="UP000177208"/>
    </source>
</evidence>
<dbReference type="EMBL" id="MFZG01000021">
    <property type="protein sequence ID" value="OGK16583.1"/>
    <property type="molecule type" value="Genomic_DNA"/>
</dbReference>
<dbReference type="Pfam" id="PF01541">
    <property type="entry name" value="GIY-YIG"/>
    <property type="match status" value="1"/>
</dbReference>
<evidence type="ECO:0000313" key="2">
    <source>
        <dbReference type="EMBL" id="OGK16583.1"/>
    </source>
</evidence>
<evidence type="ECO:0000259" key="1">
    <source>
        <dbReference type="PROSITE" id="PS50164"/>
    </source>
</evidence>
<accession>A0A1F7GCJ8</accession>
<comment type="caution">
    <text evidence="2">The sequence shown here is derived from an EMBL/GenBank/DDBJ whole genome shotgun (WGS) entry which is preliminary data.</text>
</comment>
<feature type="domain" description="GIY-YIG" evidence="1">
    <location>
        <begin position="25"/>
        <end position="109"/>
    </location>
</feature>
<dbReference type="Proteomes" id="UP000177208">
    <property type="component" value="Unassembled WGS sequence"/>
</dbReference>
<dbReference type="InterPro" id="IPR000305">
    <property type="entry name" value="GIY-YIG_endonuc"/>
</dbReference>
<proteinExistence type="predicted"/>
<dbReference type="PROSITE" id="PS50164">
    <property type="entry name" value="GIY_YIG"/>
    <property type="match status" value="1"/>
</dbReference>
<organism evidence="2 3">
    <name type="scientific">Candidatus Roizmanbacteria bacterium RIFCSPHIGHO2_01_FULL_39_12c</name>
    <dbReference type="NCBI Taxonomy" id="1802031"/>
    <lineage>
        <taxon>Bacteria</taxon>
        <taxon>Candidatus Roizmaniibacteriota</taxon>
    </lineage>
</organism>
<dbReference type="AlphaFoldDB" id="A0A1F7GCJ8"/>
<reference evidence="2 3" key="1">
    <citation type="journal article" date="2016" name="Nat. Commun.">
        <title>Thousands of microbial genomes shed light on interconnected biogeochemical processes in an aquifer system.</title>
        <authorList>
            <person name="Anantharaman K."/>
            <person name="Brown C.T."/>
            <person name="Hug L.A."/>
            <person name="Sharon I."/>
            <person name="Castelle C.J."/>
            <person name="Probst A.J."/>
            <person name="Thomas B.C."/>
            <person name="Singh A."/>
            <person name="Wilkins M.J."/>
            <person name="Karaoz U."/>
            <person name="Brodie E.L."/>
            <person name="Williams K.H."/>
            <person name="Hubbard S.S."/>
            <person name="Banfield J.F."/>
        </authorList>
    </citation>
    <scope>NUCLEOTIDE SEQUENCE [LARGE SCALE GENOMIC DNA]</scope>
</reference>